<dbReference type="Proteomes" id="UP001524944">
    <property type="component" value="Unassembled WGS sequence"/>
</dbReference>
<accession>A0ABT1Y6P1</accession>
<dbReference type="GO" id="GO:0005524">
    <property type="term" value="F:ATP binding"/>
    <property type="evidence" value="ECO:0007669"/>
    <property type="project" value="UniProtKB-KW"/>
</dbReference>
<dbReference type="SUPFAM" id="SSF52540">
    <property type="entry name" value="P-loop containing nucleoside triphosphate hydrolases"/>
    <property type="match status" value="1"/>
</dbReference>
<evidence type="ECO:0000256" key="2">
    <source>
        <dbReference type="ARBA" id="ARBA00022741"/>
    </source>
</evidence>
<keyword evidence="3 5" id="KW-0067">ATP-binding</keyword>
<dbReference type="CDD" id="cd03214">
    <property type="entry name" value="ABC_Iron-Siderophores_B12_Hemin"/>
    <property type="match status" value="1"/>
</dbReference>
<dbReference type="EMBL" id="JANPWE010000008">
    <property type="protein sequence ID" value="MCR6546555.1"/>
    <property type="molecule type" value="Genomic_DNA"/>
</dbReference>
<dbReference type="InterPro" id="IPR017871">
    <property type="entry name" value="ABC_transporter-like_CS"/>
</dbReference>
<dbReference type="PANTHER" id="PTHR42734">
    <property type="entry name" value="METAL TRANSPORT SYSTEM ATP-BINDING PROTEIN TM_0124-RELATED"/>
    <property type="match status" value="1"/>
</dbReference>
<dbReference type="RefSeq" id="WP_257913911.1">
    <property type="nucleotide sequence ID" value="NZ_JANPWE010000008.1"/>
</dbReference>
<dbReference type="SMART" id="SM00382">
    <property type="entry name" value="AAA"/>
    <property type="match status" value="1"/>
</dbReference>
<dbReference type="Gene3D" id="3.40.50.300">
    <property type="entry name" value="P-loop containing nucleotide triphosphate hydrolases"/>
    <property type="match status" value="1"/>
</dbReference>
<comment type="caution">
    <text evidence="5">The sequence shown here is derived from an EMBL/GenBank/DDBJ whole genome shotgun (WGS) entry which is preliminary data.</text>
</comment>
<evidence type="ECO:0000313" key="5">
    <source>
        <dbReference type="EMBL" id="MCR6546555.1"/>
    </source>
</evidence>
<keyword evidence="2" id="KW-0547">Nucleotide-binding</keyword>
<organism evidence="5 6">
    <name type="scientific">Dehalobacterium formicoaceticum</name>
    <dbReference type="NCBI Taxonomy" id="51515"/>
    <lineage>
        <taxon>Bacteria</taxon>
        <taxon>Bacillati</taxon>
        <taxon>Bacillota</taxon>
        <taxon>Clostridia</taxon>
        <taxon>Eubacteriales</taxon>
        <taxon>Peptococcaceae</taxon>
        <taxon>Dehalobacterium</taxon>
    </lineage>
</organism>
<proteinExistence type="predicted"/>
<sequence>MLVVSHLYAGYGQEDILQDIYFKTKKGEFICILGANGCGKTTLLKSILGMIKPSSGKVTLMGDDIHKMDVKTLAQKIAYIPQAHVPPFPFKVRDVVLMGRTPYLGYFAAPQSQDKNIVDRILDMLGIAWMADRTYTKLSGGQRQMVLIARALAQEPALLIMDEPAASLDFGNQYNMLSRVINLSEEGMGVIMVTHDPDHAYIPKL</sequence>
<evidence type="ECO:0000256" key="1">
    <source>
        <dbReference type="ARBA" id="ARBA00022448"/>
    </source>
</evidence>
<name>A0ABT1Y6P1_9FIRM</name>
<dbReference type="InterPro" id="IPR003593">
    <property type="entry name" value="AAA+_ATPase"/>
</dbReference>
<evidence type="ECO:0000256" key="3">
    <source>
        <dbReference type="ARBA" id="ARBA00022840"/>
    </source>
</evidence>
<keyword evidence="6" id="KW-1185">Reference proteome</keyword>
<evidence type="ECO:0000313" key="6">
    <source>
        <dbReference type="Proteomes" id="UP001524944"/>
    </source>
</evidence>
<dbReference type="Pfam" id="PF00005">
    <property type="entry name" value="ABC_tran"/>
    <property type="match status" value="1"/>
</dbReference>
<dbReference type="InterPro" id="IPR027417">
    <property type="entry name" value="P-loop_NTPase"/>
</dbReference>
<keyword evidence="1" id="KW-0813">Transport</keyword>
<reference evidence="5 6" key="1">
    <citation type="submission" date="2022-08" db="EMBL/GenBank/DDBJ databases">
        <title>Proteogenomics of the novel Dehalobacterium formicoaceticum strain EZ94 highlights a key role of methyltransferases during anaerobic dichloromethane degradation.</title>
        <authorList>
            <person name="Wasmund K."/>
        </authorList>
    </citation>
    <scope>NUCLEOTIDE SEQUENCE [LARGE SCALE GENOMIC DNA]</scope>
    <source>
        <strain evidence="5 6">EZ94</strain>
    </source>
</reference>
<evidence type="ECO:0000259" key="4">
    <source>
        <dbReference type="PROSITE" id="PS50893"/>
    </source>
</evidence>
<dbReference type="InterPro" id="IPR003439">
    <property type="entry name" value="ABC_transporter-like_ATP-bd"/>
</dbReference>
<dbReference type="PROSITE" id="PS00211">
    <property type="entry name" value="ABC_TRANSPORTER_1"/>
    <property type="match status" value="1"/>
</dbReference>
<dbReference type="PANTHER" id="PTHR42734:SF19">
    <property type="entry name" value="IRON COMPOUNDS ABC TRANSPORTER, ATP-BINDING PROTEIN"/>
    <property type="match status" value="1"/>
</dbReference>
<feature type="domain" description="ABC transporter" evidence="4">
    <location>
        <begin position="2"/>
        <end position="202"/>
    </location>
</feature>
<protein>
    <submittedName>
        <fullName evidence="5">ABC transporter ATP-binding protein</fullName>
    </submittedName>
</protein>
<gene>
    <name evidence="5" type="ORF">NVS47_13715</name>
</gene>
<dbReference type="InterPro" id="IPR050153">
    <property type="entry name" value="Metal_Ion_Import_ABC"/>
</dbReference>
<dbReference type="PROSITE" id="PS50893">
    <property type="entry name" value="ABC_TRANSPORTER_2"/>
    <property type="match status" value="1"/>
</dbReference>